<keyword evidence="3" id="KW-1185">Reference proteome</keyword>
<evidence type="ECO:0000313" key="2">
    <source>
        <dbReference type="EMBL" id="KAJ0185308.1"/>
    </source>
</evidence>
<feature type="region of interest" description="Disordered" evidence="1">
    <location>
        <begin position="69"/>
        <end position="93"/>
    </location>
</feature>
<dbReference type="Proteomes" id="UP000235145">
    <property type="component" value="Unassembled WGS sequence"/>
</dbReference>
<evidence type="ECO:0000256" key="1">
    <source>
        <dbReference type="SAM" id="MobiDB-lite"/>
    </source>
</evidence>
<accession>A0A9R1UDV0</accession>
<protein>
    <submittedName>
        <fullName evidence="2">Uncharacterized protein</fullName>
    </submittedName>
</protein>
<evidence type="ECO:0000313" key="3">
    <source>
        <dbReference type="Proteomes" id="UP000235145"/>
    </source>
</evidence>
<dbReference type="EMBL" id="NBSK02000009">
    <property type="protein sequence ID" value="KAJ0185308.1"/>
    <property type="molecule type" value="Genomic_DNA"/>
</dbReference>
<name>A0A9R1UDV0_LACSA</name>
<comment type="caution">
    <text evidence="2">The sequence shown here is derived from an EMBL/GenBank/DDBJ whole genome shotgun (WGS) entry which is preliminary data.</text>
</comment>
<feature type="compositionally biased region" description="Basic residues" evidence="1">
    <location>
        <begin position="70"/>
        <end position="82"/>
    </location>
</feature>
<sequence length="215" mass="24474">MQADRNNVLLAVPTFLYAINNYLKLTMQLYFNPATVKMLSNLKTQTHQIKSKKGKRGYLVEGNPEIRGINRTHGKGKAQTRNKKGDIVVSSSKDTTSSSTWPWKKMVENLKLAHQKLPVIVDLINTVSNLEFILETEMLIIIFELFKYKLVHRSEQVGIGDPNYGGKYYKTMEKPDYLKFEVAQLGESKTFDEGFHGAYCNCTGIGYNVDILNQN</sequence>
<reference evidence="2 3" key="1">
    <citation type="journal article" date="2017" name="Nat. Commun.">
        <title>Genome assembly with in vitro proximity ligation data and whole-genome triplication in lettuce.</title>
        <authorList>
            <person name="Reyes-Chin-Wo S."/>
            <person name="Wang Z."/>
            <person name="Yang X."/>
            <person name="Kozik A."/>
            <person name="Arikit S."/>
            <person name="Song C."/>
            <person name="Xia L."/>
            <person name="Froenicke L."/>
            <person name="Lavelle D.O."/>
            <person name="Truco M.J."/>
            <person name="Xia R."/>
            <person name="Zhu S."/>
            <person name="Xu C."/>
            <person name="Xu H."/>
            <person name="Xu X."/>
            <person name="Cox K."/>
            <person name="Korf I."/>
            <person name="Meyers B.C."/>
            <person name="Michelmore R.W."/>
        </authorList>
    </citation>
    <scope>NUCLEOTIDE SEQUENCE [LARGE SCALE GENOMIC DNA]</scope>
    <source>
        <strain evidence="3">cv. Salinas</strain>
        <tissue evidence="2">Seedlings</tissue>
    </source>
</reference>
<proteinExistence type="predicted"/>
<dbReference type="AlphaFoldDB" id="A0A9R1UDV0"/>
<organism evidence="2 3">
    <name type="scientific">Lactuca sativa</name>
    <name type="common">Garden lettuce</name>
    <dbReference type="NCBI Taxonomy" id="4236"/>
    <lineage>
        <taxon>Eukaryota</taxon>
        <taxon>Viridiplantae</taxon>
        <taxon>Streptophyta</taxon>
        <taxon>Embryophyta</taxon>
        <taxon>Tracheophyta</taxon>
        <taxon>Spermatophyta</taxon>
        <taxon>Magnoliopsida</taxon>
        <taxon>eudicotyledons</taxon>
        <taxon>Gunneridae</taxon>
        <taxon>Pentapetalae</taxon>
        <taxon>asterids</taxon>
        <taxon>campanulids</taxon>
        <taxon>Asterales</taxon>
        <taxon>Asteraceae</taxon>
        <taxon>Cichorioideae</taxon>
        <taxon>Cichorieae</taxon>
        <taxon>Lactucinae</taxon>
        <taxon>Lactuca</taxon>
    </lineage>
</organism>
<gene>
    <name evidence="2" type="ORF">LSAT_V11C900473340</name>
</gene>